<evidence type="ECO:0000259" key="7">
    <source>
        <dbReference type="Pfam" id="PF12573"/>
    </source>
</evidence>
<reference evidence="8" key="1">
    <citation type="submission" date="2023-02" db="EMBL/GenBank/DDBJ databases">
        <title>Genome sequence of Hyphococcus flavus.</title>
        <authorList>
            <person name="Rong J.-C."/>
            <person name="Zhao Q."/>
            <person name="Yi M."/>
            <person name="Wu J.-Y."/>
        </authorList>
    </citation>
    <scope>NUCLEOTIDE SEQUENCE</scope>
    <source>
        <strain evidence="8">MCCC 1K03223</strain>
    </source>
</reference>
<dbReference type="Pfam" id="PF00676">
    <property type="entry name" value="E1_dh"/>
    <property type="match status" value="1"/>
</dbReference>
<dbReference type="PANTHER" id="PTHR43380">
    <property type="entry name" value="2-OXOISOVALERATE DEHYDROGENASE SUBUNIT ALPHA, MITOCHONDRIAL"/>
    <property type="match status" value="1"/>
</dbReference>
<evidence type="ECO:0000259" key="6">
    <source>
        <dbReference type="Pfam" id="PF00676"/>
    </source>
</evidence>
<keyword evidence="9" id="KW-1185">Reference proteome</keyword>
<keyword evidence="2 4" id="KW-0560">Oxidoreductase</keyword>
<dbReference type="InterPro" id="IPR050771">
    <property type="entry name" value="Alpha-ketoacid_DH_E1_comp"/>
</dbReference>
<evidence type="ECO:0000256" key="2">
    <source>
        <dbReference type="ARBA" id="ARBA00023002"/>
    </source>
</evidence>
<dbReference type="Pfam" id="PF12573">
    <property type="entry name" value="OxoDH_E1alpha_N"/>
    <property type="match status" value="1"/>
</dbReference>
<dbReference type="SUPFAM" id="SSF52518">
    <property type="entry name" value="Thiamin diphosphate-binding fold (THDP-binding)"/>
    <property type="match status" value="1"/>
</dbReference>
<protein>
    <recommendedName>
        <fullName evidence="4">2-oxoisovalerate dehydrogenase subunit alpha</fullName>
        <ecNumber evidence="4">1.2.4.4</ecNumber>
    </recommendedName>
    <alternativeName>
        <fullName evidence="4">Branched-chain alpha-keto acid dehydrogenase E1 component alpha chain</fullName>
    </alternativeName>
</protein>
<dbReference type="Proteomes" id="UP001214043">
    <property type="component" value="Chromosome"/>
</dbReference>
<gene>
    <name evidence="8" type="ORF">PUV54_10595</name>
</gene>
<dbReference type="InterPro" id="IPR029061">
    <property type="entry name" value="THDP-binding"/>
</dbReference>
<dbReference type="GO" id="GO:0009083">
    <property type="term" value="P:branched-chain amino acid catabolic process"/>
    <property type="evidence" value="ECO:0007669"/>
    <property type="project" value="TreeGrafter"/>
</dbReference>
<dbReference type="EC" id="1.2.4.4" evidence="4"/>
<accession>A0AAE9ZAS8</accession>
<feature type="compositionally biased region" description="Basic and acidic residues" evidence="5">
    <location>
        <begin position="14"/>
        <end position="23"/>
    </location>
</feature>
<dbReference type="CDD" id="cd02000">
    <property type="entry name" value="TPP_E1_PDC_ADC_BCADC"/>
    <property type="match status" value="1"/>
</dbReference>
<name>A0AAE9ZAS8_9PROT</name>
<dbReference type="GO" id="GO:0003863">
    <property type="term" value="F:branched-chain 2-oxo acid dehydrogenase activity"/>
    <property type="evidence" value="ECO:0007669"/>
    <property type="project" value="UniProtKB-EC"/>
</dbReference>
<evidence type="ECO:0000256" key="3">
    <source>
        <dbReference type="ARBA" id="ARBA00023052"/>
    </source>
</evidence>
<sequence>MSDAKPLSLYVPEPEFRPGDKPDFSNVEIPQAGAAPRPPIDVEAGDIRDLAYTIIRVMNREGDAVGPWADMLNDDQLKEGLEDMVRVRAFDARMLMAQRQGKTSFYMQALGEEAIACAFSKALQPGDMNFPTYRQQGLLLSTDYPMVDMMNQIYSNAADPLKGRQLPIMYCSKEHGFFTISGNLATQFIQGVGWAMASAIKGDTKIATSWIGEGSTAENDFHSALVFASTYRAPVVLNIVNNQWAISTFQGIARGKAATFASRGLGFGIPSLRVDGNDYLAVYAVAKWAVDRARAGHGPTLIEHVTYRMGGHSTSDDPSAYRSKEEATSWPLGDPVERLKEYLIKRGVWSDAQHHQMQEMLEMQVAEAQKQAEKNGTLHDGPHSSPATVFDDVYHEMPLHLRRQRQEAGL</sequence>
<dbReference type="Gene3D" id="3.40.50.970">
    <property type="match status" value="1"/>
</dbReference>
<evidence type="ECO:0000256" key="5">
    <source>
        <dbReference type="SAM" id="MobiDB-lite"/>
    </source>
</evidence>
<dbReference type="EMBL" id="CP118166">
    <property type="protein sequence ID" value="WDI30406.1"/>
    <property type="molecule type" value="Genomic_DNA"/>
</dbReference>
<comment type="catalytic activity">
    <reaction evidence="4">
        <text>N(6)-[(R)-lipoyl]-L-lysyl-[protein] + 3-methyl-2-oxobutanoate + H(+) = N(6)-[(R)-S(8)-2-methylpropanoyldihydrolipoyl]-L-lysyl-[protein] + CO2</text>
        <dbReference type="Rhea" id="RHEA:13457"/>
        <dbReference type="Rhea" id="RHEA-COMP:10474"/>
        <dbReference type="Rhea" id="RHEA-COMP:10497"/>
        <dbReference type="ChEBI" id="CHEBI:11851"/>
        <dbReference type="ChEBI" id="CHEBI:15378"/>
        <dbReference type="ChEBI" id="CHEBI:16526"/>
        <dbReference type="ChEBI" id="CHEBI:83099"/>
        <dbReference type="ChEBI" id="CHEBI:83142"/>
        <dbReference type="EC" id="1.2.4.4"/>
    </reaction>
</comment>
<dbReference type="AlphaFoldDB" id="A0AAE9ZAS8"/>
<comment type="similarity">
    <text evidence="4">Belongs to the BCKDHA family.</text>
</comment>
<proteinExistence type="inferred from homology"/>
<dbReference type="RefSeq" id="WP_274492208.1">
    <property type="nucleotide sequence ID" value="NZ_CP118166.1"/>
</dbReference>
<evidence type="ECO:0000313" key="8">
    <source>
        <dbReference type="EMBL" id="WDI30406.1"/>
    </source>
</evidence>
<evidence type="ECO:0000256" key="1">
    <source>
        <dbReference type="ARBA" id="ARBA00001964"/>
    </source>
</evidence>
<dbReference type="KEGG" id="hfl:PUV54_10595"/>
<comment type="cofactor">
    <cofactor evidence="1 4">
        <name>thiamine diphosphate</name>
        <dbReference type="ChEBI" id="CHEBI:58937"/>
    </cofactor>
</comment>
<dbReference type="InterPro" id="IPR022593">
    <property type="entry name" value="Oxoisoval_DH_suAlpha_N_dom"/>
</dbReference>
<feature type="domain" description="2-oxoisovalerate dehydrogenase E1 alpha subunit N-terminal" evidence="7">
    <location>
        <begin position="5"/>
        <end position="44"/>
    </location>
</feature>
<feature type="domain" description="Dehydrogenase E1 component" evidence="6">
    <location>
        <begin position="84"/>
        <end position="378"/>
    </location>
</feature>
<dbReference type="InterPro" id="IPR001017">
    <property type="entry name" value="DH_E1"/>
</dbReference>
<evidence type="ECO:0000256" key="4">
    <source>
        <dbReference type="RuleBase" id="RU365014"/>
    </source>
</evidence>
<comment type="function">
    <text evidence="4">The branched-chain alpha-keto dehydrogenase complex catalyzes the overall conversion of alpha-keto acids to acyl-CoA and CO(2). It contains multiple copies of three enzymatic components: branched-chain alpha-keto acid decarboxylase (E1), lipoamide acyltransferase (E2) and lipoamide dehydrogenase (E3).</text>
</comment>
<organism evidence="8 9">
    <name type="scientific">Hyphococcus flavus</name>
    <dbReference type="NCBI Taxonomy" id="1866326"/>
    <lineage>
        <taxon>Bacteria</taxon>
        <taxon>Pseudomonadati</taxon>
        <taxon>Pseudomonadota</taxon>
        <taxon>Alphaproteobacteria</taxon>
        <taxon>Parvularculales</taxon>
        <taxon>Parvularculaceae</taxon>
        <taxon>Hyphococcus</taxon>
    </lineage>
</organism>
<evidence type="ECO:0000313" key="9">
    <source>
        <dbReference type="Proteomes" id="UP001214043"/>
    </source>
</evidence>
<dbReference type="PANTHER" id="PTHR43380:SF1">
    <property type="entry name" value="2-OXOISOVALERATE DEHYDROGENASE SUBUNIT ALPHA, MITOCHONDRIAL"/>
    <property type="match status" value="1"/>
</dbReference>
<keyword evidence="3 4" id="KW-0786">Thiamine pyrophosphate</keyword>
<feature type="region of interest" description="Disordered" evidence="5">
    <location>
        <begin position="1"/>
        <end position="40"/>
    </location>
</feature>